<feature type="region of interest" description="Disordered" evidence="1">
    <location>
        <begin position="39"/>
        <end position="77"/>
    </location>
</feature>
<dbReference type="AlphaFoldDB" id="A0A4R1BQK6"/>
<keyword evidence="3" id="KW-1185">Reference proteome</keyword>
<dbReference type="Proteomes" id="UP000295244">
    <property type="component" value="Unassembled WGS sequence"/>
</dbReference>
<dbReference type="RefSeq" id="WP_132688035.1">
    <property type="nucleotide sequence ID" value="NZ_SKBU01000006.1"/>
</dbReference>
<organism evidence="2 3">
    <name type="scientific">Rubrobacter taiwanensis</name>
    <dbReference type="NCBI Taxonomy" id="185139"/>
    <lineage>
        <taxon>Bacteria</taxon>
        <taxon>Bacillati</taxon>
        <taxon>Actinomycetota</taxon>
        <taxon>Rubrobacteria</taxon>
        <taxon>Rubrobacterales</taxon>
        <taxon>Rubrobacteraceae</taxon>
        <taxon>Rubrobacter</taxon>
    </lineage>
</organism>
<accession>A0A4R1BQK6</accession>
<comment type="caution">
    <text evidence="2">The sequence shown here is derived from an EMBL/GenBank/DDBJ whole genome shotgun (WGS) entry which is preliminary data.</text>
</comment>
<evidence type="ECO:0000313" key="3">
    <source>
        <dbReference type="Proteomes" id="UP000295244"/>
    </source>
</evidence>
<evidence type="ECO:0000313" key="2">
    <source>
        <dbReference type="EMBL" id="TCJ19848.1"/>
    </source>
</evidence>
<name>A0A4R1BQK6_9ACTN</name>
<proteinExistence type="predicted"/>
<protein>
    <submittedName>
        <fullName evidence="2">Uncharacterized protein</fullName>
    </submittedName>
</protein>
<feature type="compositionally biased region" description="Basic and acidic residues" evidence="1">
    <location>
        <begin position="64"/>
        <end position="77"/>
    </location>
</feature>
<evidence type="ECO:0000256" key="1">
    <source>
        <dbReference type="SAM" id="MobiDB-lite"/>
    </source>
</evidence>
<reference evidence="2 3" key="1">
    <citation type="submission" date="2019-03" db="EMBL/GenBank/DDBJ databases">
        <title>Whole genome sequence of a novel Rubrobacter taiwanensis strain, isolated from Yellowstone National Park.</title>
        <authorList>
            <person name="Freed S."/>
            <person name="Ramaley R.F."/>
            <person name="Kyndt J.A."/>
        </authorList>
    </citation>
    <scope>NUCLEOTIDE SEQUENCE [LARGE SCALE GENOMIC DNA]</scope>
    <source>
        <strain evidence="2 3">Yellowstone</strain>
    </source>
</reference>
<dbReference type="EMBL" id="SKBU01000006">
    <property type="protein sequence ID" value="TCJ19848.1"/>
    <property type="molecule type" value="Genomic_DNA"/>
</dbReference>
<sequence>MERHGRLIGFYIPVEPKEPDREARLREALRQLGAAVSRALKESGMSEEELAEYFDLSKPPPPSEARRRESPERAPRS</sequence>
<gene>
    <name evidence="2" type="ORF">E0L93_02515</name>
</gene>